<name>A0A517XPP5_9BACT</name>
<dbReference type="EMBL" id="CP036273">
    <property type="protein sequence ID" value="QDU19479.1"/>
    <property type="molecule type" value="Genomic_DNA"/>
</dbReference>
<reference evidence="1 2" key="1">
    <citation type="submission" date="2019-02" db="EMBL/GenBank/DDBJ databases">
        <title>Deep-cultivation of Planctomycetes and their phenomic and genomic characterization uncovers novel biology.</title>
        <authorList>
            <person name="Wiegand S."/>
            <person name="Jogler M."/>
            <person name="Boedeker C."/>
            <person name="Pinto D."/>
            <person name="Vollmers J."/>
            <person name="Rivas-Marin E."/>
            <person name="Kohn T."/>
            <person name="Peeters S.H."/>
            <person name="Heuer A."/>
            <person name="Rast P."/>
            <person name="Oberbeckmann S."/>
            <person name="Bunk B."/>
            <person name="Jeske O."/>
            <person name="Meyerdierks A."/>
            <person name="Storesund J.E."/>
            <person name="Kallscheuer N."/>
            <person name="Luecker S."/>
            <person name="Lage O.M."/>
            <person name="Pohl T."/>
            <person name="Merkel B.J."/>
            <person name="Hornburger P."/>
            <person name="Mueller R.-W."/>
            <person name="Bruemmer F."/>
            <person name="Labrenz M."/>
            <person name="Spormann A.M."/>
            <person name="Op den Camp H."/>
            <person name="Overmann J."/>
            <person name="Amann R."/>
            <person name="Jetten M.S.M."/>
            <person name="Mascher T."/>
            <person name="Medema M.H."/>
            <person name="Devos D.P."/>
            <person name="Kaster A.-K."/>
            <person name="Ovreas L."/>
            <person name="Rohde M."/>
            <person name="Galperin M.Y."/>
            <person name="Jogler C."/>
        </authorList>
    </citation>
    <scope>NUCLEOTIDE SEQUENCE [LARGE SCALE GENOMIC DNA]</scope>
    <source>
        <strain evidence="1 2">ETA_A1</strain>
    </source>
</reference>
<dbReference type="RefSeq" id="WP_238389387.1">
    <property type="nucleotide sequence ID" value="NZ_CP036273.1"/>
</dbReference>
<keyword evidence="2" id="KW-1185">Reference proteome</keyword>
<protein>
    <recommendedName>
        <fullName evidence="3">SMI1/KNR4 family protein</fullName>
    </recommendedName>
</protein>
<evidence type="ECO:0000313" key="2">
    <source>
        <dbReference type="Proteomes" id="UP000319576"/>
    </source>
</evidence>
<gene>
    <name evidence="1" type="ORF">ETAA1_14050</name>
</gene>
<proteinExistence type="predicted"/>
<dbReference type="AlphaFoldDB" id="A0A517XPP5"/>
<dbReference type="KEGG" id="uli:ETAA1_14050"/>
<dbReference type="Proteomes" id="UP000319576">
    <property type="component" value="Chromosome"/>
</dbReference>
<accession>A0A517XPP5</accession>
<evidence type="ECO:0008006" key="3">
    <source>
        <dbReference type="Google" id="ProtNLM"/>
    </source>
</evidence>
<sequence>MTPHDWTRTANPVPMLRFAWKQTGDKRRLRLAAAAAWELYRDGDDDPELPGLLDLAARVADSEASEEERAAGFARARIALGREGSRFLNWSAYEAAFSTFGDYGGVLGAPRDRTPQRTAPYADLLREIYGDLFLAEAFDPSWRTEAVVGLARGMYAERDFGPMPVLADALEDAGCTSGEVLDHCRGPGPHVRGCWVVDLVLGKA</sequence>
<evidence type="ECO:0000313" key="1">
    <source>
        <dbReference type="EMBL" id="QDU19479.1"/>
    </source>
</evidence>
<organism evidence="1 2">
    <name type="scientific">Urbifossiella limnaea</name>
    <dbReference type="NCBI Taxonomy" id="2528023"/>
    <lineage>
        <taxon>Bacteria</taxon>
        <taxon>Pseudomonadati</taxon>
        <taxon>Planctomycetota</taxon>
        <taxon>Planctomycetia</taxon>
        <taxon>Gemmatales</taxon>
        <taxon>Gemmataceae</taxon>
        <taxon>Urbifossiella</taxon>
    </lineage>
</organism>